<evidence type="ECO:0000313" key="9">
    <source>
        <dbReference type="EMBL" id="WEX81011.1"/>
    </source>
</evidence>
<keyword evidence="4 9" id="KW-0418">Kinase</keyword>
<evidence type="ECO:0000256" key="5">
    <source>
        <dbReference type="ARBA" id="ARBA00022840"/>
    </source>
</evidence>
<evidence type="ECO:0000256" key="2">
    <source>
        <dbReference type="ARBA" id="ARBA00022679"/>
    </source>
</evidence>
<evidence type="ECO:0000259" key="8">
    <source>
        <dbReference type="Pfam" id="PF17042"/>
    </source>
</evidence>
<keyword evidence="10" id="KW-1185">Reference proteome</keyword>
<accession>A0ABY8CVJ6</accession>
<dbReference type="SUPFAM" id="SSF142764">
    <property type="entry name" value="YgbK-like"/>
    <property type="match status" value="1"/>
</dbReference>
<reference evidence="9 10" key="1">
    <citation type="submission" date="2023-03" db="EMBL/GenBank/DDBJ databases">
        <authorList>
            <person name="Kaur S."/>
            <person name="Espinosa-Saiz D."/>
            <person name="Velazquez E."/>
            <person name="Menendez E."/>
            <person name="diCenzo G.C."/>
        </authorList>
    </citation>
    <scope>NUCLEOTIDE SEQUENCE [LARGE SCALE GENOMIC DNA]</scope>
    <source>
        <strain evidence="9 10">LMG 27395</strain>
    </source>
</reference>
<protein>
    <submittedName>
        <fullName evidence="9">Four-carbon acid sugar kinase family protein</fullName>
    </submittedName>
</protein>
<name>A0ABY8CVJ6_9HYPH</name>
<gene>
    <name evidence="9" type="ORF">PYH38_000347</name>
</gene>
<evidence type="ECO:0000256" key="6">
    <source>
        <dbReference type="ARBA" id="ARBA00023277"/>
    </source>
</evidence>
<dbReference type="GO" id="GO:0016301">
    <property type="term" value="F:kinase activity"/>
    <property type="evidence" value="ECO:0007669"/>
    <property type="project" value="UniProtKB-KW"/>
</dbReference>
<organism evidence="9 10">
    <name type="scientific">Sinorhizobium numidicum</name>
    <dbReference type="NCBI Taxonomy" id="680248"/>
    <lineage>
        <taxon>Bacteria</taxon>
        <taxon>Pseudomonadati</taxon>
        <taxon>Pseudomonadota</taxon>
        <taxon>Alphaproteobacteria</taxon>
        <taxon>Hyphomicrobiales</taxon>
        <taxon>Rhizobiaceae</taxon>
        <taxon>Sinorhizobium/Ensifer group</taxon>
        <taxon>Sinorhizobium</taxon>
    </lineage>
</organism>
<dbReference type="InterPro" id="IPR037051">
    <property type="entry name" value="4-carb_acid_sugar_kinase_N_sf"/>
</dbReference>
<keyword evidence="6" id="KW-0119">Carbohydrate metabolism</keyword>
<feature type="domain" description="Four-carbon acid sugar kinase N-terminal" evidence="7">
    <location>
        <begin position="6"/>
        <end position="128"/>
    </location>
</feature>
<feature type="domain" description="Four-carbon acid sugar kinase nucleotide binding" evidence="8">
    <location>
        <begin position="260"/>
        <end position="343"/>
    </location>
</feature>
<dbReference type="InterPro" id="IPR031475">
    <property type="entry name" value="NBD_C"/>
</dbReference>
<dbReference type="Gene3D" id="3.40.50.10840">
    <property type="entry name" value="Putative sugar-binding, N-terminal domain"/>
    <property type="match status" value="1"/>
</dbReference>
<dbReference type="RefSeq" id="WP_280731741.1">
    <property type="nucleotide sequence ID" value="NZ_CP120367.1"/>
</dbReference>
<evidence type="ECO:0000259" key="7">
    <source>
        <dbReference type="Pfam" id="PF07005"/>
    </source>
</evidence>
<dbReference type="Proteomes" id="UP001235547">
    <property type="component" value="Chromosome 2"/>
</dbReference>
<comment type="similarity">
    <text evidence="1">Belongs to the four-carbon acid sugar kinase family.</text>
</comment>
<evidence type="ECO:0000256" key="1">
    <source>
        <dbReference type="ARBA" id="ARBA00005715"/>
    </source>
</evidence>
<proteinExistence type="inferred from homology"/>
<dbReference type="Pfam" id="PF07005">
    <property type="entry name" value="SBD_N"/>
    <property type="match status" value="1"/>
</dbReference>
<dbReference type="InterPro" id="IPR010737">
    <property type="entry name" value="4-carb_acid_sugar_kinase_N"/>
</dbReference>
<evidence type="ECO:0000313" key="10">
    <source>
        <dbReference type="Proteomes" id="UP001235547"/>
    </source>
</evidence>
<keyword evidence="2" id="KW-0808">Transferase</keyword>
<evidence type="ECO:0000256" key="4">
    <source>
        <dbReference type="ARBA" id="ARBA00022777"/>
    </source>
</evidence>
<dbReference type="Gene3D" id="3.40.980.20">
    <property type="entry name" value="Four-carbon acid sugar kinase, nucleotide binding domain"/>
    <property type="match status" value="1"/>
</dbReference>
<evidence type="ECO:0000256" key="3">
    <source>
        <dbReference type="ARBA" id="ARBA00022741"/>
    </source>
</evidence>
<dbReference type="Pfam" id="PF17042">
    <property type="entry name" value="NBD_C"/>
    <property type="match status" value="1"/>
</dbReference>
<sequence>MTIKVAIVADDLTGALDTGTPFVSAGLSVAVALDVEAVETAIATGAEVVVVNTQSRALDPVRAVERIKQAATALKRTSPAFVFKKIDSRLKGNVAVESEALAAAFGRLEMLVAPAVPDQQRHTSQGHVVGFGIADPLPIMPLFAVCAPDVRVADASTDDDLDGIIEGLDGLTTLAVGARGLGLALARQLALSPSRTPYSTSARTLLAFGSRDPITNSQMAMLLESGLLASHRDAPHGVVSVDNEPPGLPMLLRCSGDLTDRPKEVADRFAAGVSKVVAATSPDILIMGGGDTAYAILHVLGARVLSPKGEIEAGIPWFEAQLPGRGQMRCAVKSGGFGNSQSLIKVLQDEPEVRQLGQCQEWWIE</sequence>
<keyword evidence="3" id="KW-0547">Nucleotide-binding</keyword>
<dbReference type="EMBL" id="CP120370">
    <property type="protein sequence ID" value="WEX81011.1"/>
    <property type="molecule type" value="Genomic_DNA"/>
</dbReference>
<dbReference type="InterPro" id="IPR042213">
    <property type="entry name" value="NBD_C_sf"/>
</dbReference>
<keyword evidence="5" id="KW-0067">ATP-binding</keyword>